<organism evidence="1 2">
    <name type="scientific">Azospirillum endophyticum</name>
    <dbReference type="NCBI Taxonomy" id="2800326"/>
    <lineage>
        <taxon>Bacteria</taxon>
        <taxon>Pseudomonadati</taxon>
        <taxon>Pseudomonadota</taxon>
        <taxon>Alphaproteobacteria</taxon>
        <taxon>Rhodospirillales</taxon>
        <taxon>Azospirillaceae</taxon>
        <taxon>Azospirillum</taxon>
    </lineage>
</organism>
<dbReference type="Proteomes" id="UP000652760">
    <property type="component" value="Unassembled WGS sequence"/>
</dbReference>
<accession>A0ABS1EY21</accession>
<gene>
    <name evidence="1" type="ORF">JHL17_01420</name>
</gene>
<dbReference type="InterPro" id="IPR019587">
    <property type="entry name" value="Polyketide_cyclase/dehydratase"/>
</dbReference>
<sequence>MAKAYASIDIARNAVEVWQLIGGFNSLPDWLPYINASRLEEGGRVRHIRNLEGEEIVERLIAFDEEHRSYSYHILKAPFPQKDYLATLRVIDIADGRASRVEWFGQFEPVGVTDAEVTSLFKNIYEEGLAALAALFAADQQTVTHAPR</sequence>
<dbReference type="Pfam" id="PF10604">
    <property type="entry name" value="Polyketide_cyc2"/>
    <property type="match status" value="1"/>
</dbReference>
<dbReference type="Gene3D" id="3.30.530.20">
    <property type="match status" value="1"/>
</dbReference>
<reference evidence="2" key="1">
    <citation type="submission" date="2021-01" db="EMBL/GenBank/DDBJ databases">
        <title>Genome public.</title>
        <authorList>
            <person name="Liu C."/>
            <person name="Sun Q."/>
        </authorList>
    </citation>
    <scope>NUCLEOTIDE SEQUENCE [LARGE SCALE GENOMIC DNA]</scope>
    <source>
        <strain evidence="2">YIM B02556</strain>
    </source>
</reference>
<proteinExistence type="predicted"/>
<dbReference type="EMBL" id="JAENHM010000004">
    <property type="protein sequence ID" value="MBK1836058.1"/>
    <property type="molecule type" value="Genomic_DNA"/>
</dbReference>
<dbReference type="RefSeq" id="WP_200190272.1">
    <property type="nucleotide sequence ID" value="NZ_JAENHM010000004.1"/>
</dbReference>
<dbReference type="InterPro" id="IPR023393">
    <property type="entry name" value="START-like_dom_sf"/>
</dbReference>
<evidence type="ECO:0000313" key="1">
    <source>
        <dbReference type="EMBL" id="MBK1836058.1"/>
    </source>
</evidence>
<keyword evidence="2" id="KW-1185">Reference proteome</keyword>
<evidence type="ECO:0000313" key="2">
    <source>
        <dbReference type="Proteomes" id="UP000652760"/>
    </source>
</evidence>
<comment type="caution">
    <text evidence="1">The sequence shown here is derived from an EMBL/GenBank/DDBJ whole genome shotgun (WGS) entry which is preliminary data.</text>
</comment>
<dbReference type="PANTHER" id="PTHR39332">
    <property type="entry name" value="BLL4707 PROTEIN"/>
    <property type="match status" value="1"/>
</dbReference>
<dbReference type="SUPFAM" id="SSF55961">
    <property type="entry name" value="Bet v1-like"/>
    <property type="match status" value="1"/>
</dbReference>
<name>A0ABS1EY21_9PROT</name>
<dbReference type="CDD" id="cd07821">
    <property type="entry name" value="PYR_PYL_RCAR_like"/>
    <property type="match status" value="1"/>
</dbReference>
<dbReference type="PANTHER" id="PTHR39332:SF7">
    <property type="entry name" value="SRPBCC FAMILY PROTEIN"/>
    <property type="match status" value="1"/>
</dbReference>
<protein>
    <submittedName>
        <fullName evidence="1">SRPBCC family protein</fullName>
    </submittedName>
</protein>